<dbReference type="InterPro" id="IPR050187">
    <property type="entry name" value="Lipid_Phosphate_FormReg"/>
</dbReference>
<keyword evidence="3" id="KW-0808">Transferase</keyword>
<sequence>MTTARRRALLIINGNASRAFAELDDCLAVLRDEGDLDVQVLESRSPDHVRDLIAEHGQDAAMVIMAGGDGTMNAAVDHVHAQGLVFGVMPLGTANDLARTLEIPPDPVEAARVIARGRRHRIDLGRVNGKLFFNVASIGAAAQLSKNLDGALKRRWGVLSYPIRVREVLDESHAFDAHIEDDEGNTADVQSIQVAVGNGRCYGGGMRVAPEAAIDDGRLDLYSLEPQSLWRLVLTAPLIRAGRHDQLESSVKMSGRRFTISTDPPMDVSTDGEVTTCTPAVFEVLPEALEIMVPVEYEAGRLMDAGEDEDMLRDARVVAVDDVIVALKRSLEDMAEEIHADHHQPKLANLLREASARREPVLERLEDAVRAMGDLPSTPDADRQAWSHLATRLMSGLLGTEARTLTEAAIDDEIELIKAVDDALALEDLPGDVRKDLEGLRADAESTRTALRTLAREA</sequence>
<dbReference type="NCBIfam" id="NF009604">
    <property type="entry name" value="PRK13057.1"/>
    <property type="match status" value="1"/>
</dbReference>
<evidence type="ECO:0000256" key="1">
    <source>
        <dbReference type="ARBA" id="ARBA00001946"/>
    </source>
</evidence>
<keyword evidence="4" id="KW-0479">Metal-binding</keyword>
<dbReference type="Gene3D" id="2.60.200.40">
    <property type="match status" value="1"/>
</dbReference>
<evidence type="ECO:0000256" key="10">
    <source>
        <dbReference type="ARBA" id="ARBA00023209"/>
    </source>
</evidence>
<dbReference type="InterPro" id="IPR045540">
    <property type="entry name" value="YegS/DAGK_C"/>
</dbReference>
<dbReference type="PATRIC" id="fig|1238182.3.peg.1137"/>
<evidence type="ECO:0000256" key="7">
    <source>
        <dbReference type="ARBA" id="ARBA00022840"/>
    </source>
</evidence>
<dbReference type="PROSITE" id="PS50146">
    <property type="entry name" value="DAGK"/>
    <property type="match status" value="1"/>
</dbReference>
<dbReference type="PANTHER" id="PTHR12358">
    <property type="entry name" value="SPHINGOSINE KINASE"/>
    <property type="match status" value="1"/>
</dbReference>
<evidence type="ECO:0000313" key="13">
    <source>
        <dbReference type="EMBL" id="EKV31717.1"/>
    </source>
</evidence>
<evidence type="ECO:0000256" key="9">
    <source>
        <dbReference type="ARBA" id="ARBA00023098"/>
    </source>
</evidence>
<dbReference type="NCBIfam" id="TIGR00147">
    <property type="entry name" value="YegS/Rv2252/BmrU family lipid kinase"/>
    <property type="match status" value="1"/>
</dbReference>
<keyword evidence="8" id="KW-0460">Magnesium</keyword>
<dbReference type="OrthoDB" id="142078at2"/>
<dbReference type="eggNOG" id="COG1597">
    <property type="taxonomic scope" value="Bacteria"/>
</dbReference>
<dbReference type="Proteomes" id="UP000009881">
    <property type="component" value="Unassembled WGS sequence"/>
</dbReference>
<keyword evidence="9" id="KW-0443">Lipid metabolism</keyword>
<dbReference type="InterPro" id="IPR017438">
    <property type="entry name" value="ATP-NAD_kinase_N"/>
</dbReference>
<protein>
    <submittedName>
        <fullName evidence="13">Transcription regulator</fullName>
    </submittedName>
</protein>
<keyword evidence="7" id="KW-0067">ATP-binding</keyword>
<keyword evidence="5" id="KW-0547">Nucleotide-binding</keyword>
<dbReference type="EMBL" id="ANHY01000005">
    <property type="protein sequence ID" value="EKV31717.1"/>
    <property type="molecule type" value="Genomic_DNA"/>
</dbReference>
<dbReference type="GO" id="GO:0046872">
    <property type="term" value="F:metal ion binding"/>
    <property type="evidence" value="ECO:0007669"/>
    <property type="project" value="UniProtKB-KW"/>
</dbReference>
<keyword evidence="6" id="KW-0418">Kinase</keyword>
<dbReference type="InterPro" id="IPR005218">
    <property type="entry name" value="Diacylglycerol/lipid_kinase"/>
</dbReference>
<feature type="domain" description="DAGKc" evidence="12">
    <location>
        <begin position="3"/>
        <end position="131"/>
    </location>
</feature>
<dbReference type="Gene3D" id="1.20.1260.10">
    <property type="match status" value="1"/>
</dbReference>
<dbReference type="GO" id="GO:0005886">
    <property type="term" value="C:plasma membrane"/>
    <property type="evidence" value="ECO:0007669"/>
    <property type="project" value="TreeGrafter"/>
</dbReference>
<dbReference type="GO" id="GO:0008654">
    <property type="term" value="P:phospholipid biosynthetic process"/>
    <property type="evidence" value="ECO:0007669"/>
    <property type="project" value="UniProtKB-KW"/>
</dbReference>
<dbReference type="Pfam" id="PF19279">
    <property type="entry name" value="YegS_C"/>
    <property type="match status" value="1"/>
</dbReference>
<dbReference type="PANTHER" id="PTHR12358:SF106">
    <property type="entry name" value="LIPID KINASE YEGS"/>
    <property type="match status" value="1"/>
</dbReference>
<comment type="cofactor">
    <cofactor evidence="1">
        <name>Mg(2+)</name>
        <dbReference type="ChEBI" id="CHEBI:18420"/>
    </cofactor>
</comment>
<dbReference type="AlphaFoldDB" id="K9H2C9"/>
<evidence type="ECO:0000256" key="2">
    <source>
        <dbReference type="ARBA" id="ARBA00022516"/>
    </source>
</evidence>
<evidence type="ECO:0000313" key="14">
    <source>
        <dbReference type="Proteomes" id="UP000009881"/>
    </source>
</evidence>
<keyword evidence="11" id="KW-1208">Phospholipid metabolism</keyword>
<keyword evidence="10" id="KW-0594">Phospholipid biosynthesis</keyword>
<dbReference type="RefSeq" id="WP_009539586.1">
    <property type="nucleotide sequence ID" value="NZ_ANHY01000005.1"/>
</dbReference>
<accession>K9H2C9</accession>
<dbReference type="Gene3D" id="3.40.50.10330">
    <property type="entry name" value="Probable inorganic polyphosphate/atp-NAD kinase, domain 1"/>
    <property type="match status" value="1"/>
</dbReference>
<dbReference type="InterPro" id="IPR012347">
    <property type="entry name" value="Ferritin-like"/>
</dbReference>
<proteinExistence type="predicted"/>
<keyword evidence="2" id="KW-0444">Lipid biosynthesis</keyword>
<dbReference type="GO" id="GO:0016301">
    <property type="term" value="F:kinase activity"/>
    <property type="evidence" value="ECO:0007669"/>
    <property type="project" value="UniProtKB-KW"/>
</dbReference>
<dbReference type="SMART" id="SM00046">
    <property type="entry name" value="DAGKc"/>
    <property type="match status" value="1"/>
</dbReference>
<organism evidence="13 14">
    <name type="scientific">Caenispirillum salinarum AK4</name>
    <dbReference type="NCBI Taxonomy" id="1238182"/>
    <lineage>
        <taxon>Bacteria</taxon>
        <taxon>Pseudomonadati</taxon>
        <taxon>Pseudomonadota</taxon>
        <taxon>Alphaproteobacteria</taxon>
        <taxon>Rhodospirillales</taxon>
        <taxon>Novispirillaceae</taxon>
        <taxon>Caenispirillum</taxon>
    </lineage>
</organism>
<evidence type="ECO:0000256" key="8">
    <source>
        <dbReference type="ARBA" id="ARBA00022842"/>
    </source>
</evidence>
<dbReference type="InterPro" id="IPR016064">
    <property type="entry name" value="NAD/diacylglycerol_kinase_sf"/>
</dbReference>
<gene>
    <name evidence="13" type="ORF">C882_3467</name>
</gene>
<evidence type="ECO:0000256" key="11">
    <source>
        <dbReference type="ARBA" id="ARBA00023264"/>
    </source>
</evidence>
<evidence type="ECO:0000256" key="4">
    <source>
        <dbReference type="ARBA" id="ARBA00022723"/>
    </source>
</evidence>
<reference evidence="13 14" key="1">
    <citation type="journal article" date="2013" name="Genome Announc.">
        <title>Draft Genome Sequence of an Alphaproteobacterium, Caenispirillum salinarum AK4(T), Isolated from a Solar Saltern.</title>
        <authorList>
            <person name="Khatri I."/>
            <person name="Singh A."/>
            <person name="Korpole S."/>
            <person name="Pinnaka A.K."/>
            <person name="Subramanian S."/>
        </authorList>
    </citation>
    <scope>NUCLEOTIDE SEQUENCE [LARGE SCALE GENOMIC DNA]</scope>
    <source>
        <strain evidence="13 14">AK4</strain>
    </source>
</reference>
<comment type="caution">
    <text evidence="13">The sequence shown here is derived from an EMBL/GenBank/DDBJ whole genome shotgun (WGS) entry which is preliminary data.</text>
</comment>
<evidence type="ECO:0000256" key="6">
    <source>
        <dbReference type="ARBA" id="ARBA00022777"/>
    </source>
</evidence>
<dbReference type="SUPFAM" id="SSF111331">
    <property type="entry name" value="NAD kinase/diacylglycerol kinase-like"/>
    <property type="match status" value="1"/>
</dbReference>
<evidence type="ECO:0000256" key="5">
    <source>
        <dbReference type="ARBA" id="ARBA00022741"/>
    </source>
</evidence>
<evidence type="ECO:0000259" key="12">
    <source>
        <dbReference type="PROSITE" id="PS50146"/>
    </source>
</evidence>
<dbReference type="GO" id="GO:0005524">
    <property type="term" value="F:ATP binding"/>
    <property type="evidence" value="ECO:0007669"/>
    <property type="project" value="UniProtKB-KW"/>
</dbReference>
<name>K9H2C9_9PROT</name>
<keyword evidence="14" id="KW-1185">Reference proteome</keyword>
<dbReference type="Pfam" id="PF00781">
    <property type="entry name" value="DAGK_cat"/>
    <property type="match status" value="1"/>
</dbReference>
<dbReference type="STRING" id="1238182.C882_3467"/>
<evidence type="ECO:0000256" key="3">
    <source>
        <dbReference type="ARBA" id="ARBA00022679"/>
    </source>
</evidence>
<dbReference type="InterPro" id="IPR001206">
    <property type="entry name" value="Diacylglycerol_kinase_cat_dom"/>
</dbReference>